<evidence type="ECO:0000259" key="1">
    <source>
        <dbReference type="Pfam" id="PF06568"/>
    </source>
</evidence>
<proteinExistence type="predicted"/>
<feature type="domain" description="YjiS-like" evidence="1">
    <location>
        <begin position="29"/>
        <end position="61"/>
    </location>
</feature>
<evidence type="ECO:0000313" key="2">
    <source>
        <dbReference type="EMBL" id="SEB62259.1"/>
    </source>
</evidence>
<dbReference type="AlphaFoldDB" id="A0A1H4KUQ5"/>
<reference evidence="3" key="1">
    <citation type="submission" date="2016-10" db="EMBL/GenBank/DDBJ databases">
        <authorList>
            <person name="Varghese N."/>
            <person name="Submissions S."/>
        </authorList>
    </citation>
    <scope>NUCLEOTIDE SEQUENCE [LARGE SCALE GENOMIC DNA]</scope>
    <source>
        <strain evidence="3">ES.061</strain>
    </source>
</reference>
<name>A0A1H4KUQ5_9HYPH</name>
<gene>
    <name evidence="2" type="ORF">SAMN05216452_2484</name>
</gene>
<dbReference type="Proteomes" id="UP000199064">
    <property type="component" value="Unassembled WGS sequence"/>
</dbReference>
<dbReference type="InterPro" id="IPR009506">
    <property type="entry name" value="YjiS-like"/>
</dbReference>
<evidence type="ECO:0000313" key="3">
    <source>
        <dbReference type="Proteomes" id="UP000199064"/>
    </source>
</evidence>
<sequence length="71" mass="8713">MRAYERSIIPPVEQAKNRRTWILSWFYRLALASERYRQRRDLADLTDEQLRDVGLTRRDVERECAKPFWDV</sequence>
<keyword evidence="3" id="KW-1185">Reference proteome</keyword>
<protein>
    <recommendedName>
        <fullName evidence="1">YjiS-like domain-containing protein</fullName>
    </recommendedName>
</protein>
<accession>A0A1H4KUQ5</accession>
<dbReference type="RefSeq" id="WP_090329002.1">
    <property type="nucleotide sequence ID" value="NZ_FNSL01000001.1"/>
</dbReference>
<dbReference type="Pfam" id="PF06568">
    <property type="entry name" value="YjiS-like"/>
    <property type="match status" value="1"/>
</dbReference>
<organism evidence="2 3">
    <name type="scientific">Nitratireductor aquibiodomus</name>
    <dbReference type="NCBI Taxonomy" id="204799"/>
    <lineage>
        <taxon>Bacteria</taxon>
        <taxon>Pseudomonadati</taxon>
        <taxon>Pseudomonadota</taxon>
        <taxon>Alphaproteobacteria</taxon>
        <taxon>Hyphomicrobiales</taxon>
        <taxon>Phyllobacteriaceae</taxon>
        <taxon>Nitratireductor</taxon>
    </lineage>
</organism>
<dbReference type="EMBL" id="FNSL01000001">
    <property type="protein sequence ID" value="SEB62259.1"/>
    <property type="molecule type" value="Genomic_DNA"/>
</dbReference>